<proteinExistence type="inferred from homology"/>
<comment type="similarity">
    <text evidence="1 3">Belongs to the UreD family.</text>
</comment>
<comment type="subunit">
    <text evidence="3">UreD, UreF and UreG form a complex that acts as a GTP-hydrolysis-dependent molecular chaperone, activating the urease apoprotein by helping to assemble the nickel containing metallocenter of UreC. The UreE protein probably delivers the nickel.</text>
</comment>
<protein>
    <recommendedName>
        <fullName evidence="3">Urease accessory protein UreD</fullName>
    </recommendedName>
</protein>
<keyword evidence="3" id="KW-0963">Cytoplasm</keyword>
<organism evidence="4 5">
    <name type="scientific">Rothia terrae</name>
    <dbReference type="NCBI Taxonomy" id="396015"/>
    <lineage>
        <taxon>Bacteria</taxon>
        <taxon>Bacillati</taxon>
        <taxon>Actinomycetota</taxon>
        <taxon>Actinomycetes</taxon>
        <taxon>Micrococcales</taxon>
        <taxon>Micrococcaceae</taxon>
        <taxon>Rothia</taxon>
    </lineage>
</organism>
<dbReference type="InterPro" id="IPR002669">
    <property type="entry name" value="UreD"/>
</dbReference>
<evidence type="ECO:0000256" key="2">
    <source>
        <dbReference type="ARBA" id="ARBA00023186"/>
    </source>
</evidence>
<dbReference type="HAMAP" id="MF_01384">
    <property type="entry name" value="UreD"/>
    <property type="match status" value="1"/>
</dbReference>
<name>A0A7H2BE37_9MICC</name>
<dbReference type="RefSeq" id="WP_190724726.1">
    <property type="nucleotide sequence ID" value="NZ_CP061539.1"/>
</dbReference>
<evidence type="ECO:0000256" key="3">
    <source>
        <dbReference type="HAMAP-Rule" id="MF_01384"/>
    </source>
</evidence>
<comment type="function">
    <text evidence="3">Required for maturation of urease via the functional incorporation of the urease nickel metallocenter.</text>
</comment>
<keyword evidence="3" id="KW-0996">Nickel insertion</keyword>
<evidence type="ECO:0000256" key="1">
    <source>
        <dbReference type="ARBA" id="ARBA00007177"/>
    </source>
</evidence>
<gene>
    <name evidence="3" type="primary">ureD</name>
    <name evidence="4" type="ORF">IDM49_01115</name>
</gene>
<dbReference type="GeneID" id="96622821"/>
<dbReference type="GO" id="GO:0016151">
    <property type="term" value="F:nickel cation binding"/>
    <property type="evidence" value="ECO:0007669"/>
    <property type="project" value="UniProtKB-UniRule"/>
</dbReference>
<dbReference type="Pfam" id="PF01774">
    <property type="entry name" value="UreD"/>
    <property type="match status" value="1"/>
</dbReference>
<keyword evidence="5" id="KW-1185">Reference proteome</keyword>
<accession>A0A7H2BE37</accession>
<dbReference type="KEGG" id="rter:IDM49_01115"/>
<dbReference type="Proteomes" id="UP000516404">
    <property type="component" value="Chromosome"/>
</dbReference>
<comment type="subcellular location">
    <subcellularLocation>
        <location evidence="3">Cytoplasm</location>
    </subcellularLocation>
</comment>
<dbReference type="AlphaFoldDB" id="A0A7H2BE37"/>
<dbReference type="GO" id="GO:0005737">
    <property type="term" value="C:cytoplasm"/>
    <property type="evidence" value="ECO:0007669"/>
    <property type="project" value="UniProtKB-SubCell"/>
</dbReference>
<reference evidence="4 5" key="1">
    <citation type="submission" date="2020-09" db="EMBL/GenBank/DDBJ databases">
        <title>Investigation of environmental microbes.</title>
        <authorList>
            <person name="Ou Y."/>
            <person name="Kang Q."/>
        </authorList>
    </citation>
    <scope>NUCLEOTIDE SEQUENCE [LARGE SCALE GENOMIC DNA]</scope>
    <source>
        <strain evidence="4 5">KJZ-14</strain>
    </source>
</reference>
<evidence type="ECO:0000313" key="4">
    <source>
        <dbReference type="EMBL" id="QNV37933.1"/>
    </source>
</evidence>
<keyword evidence="2 3" id="KW-0143">Chaperone</keyword>
<evidence type="ECO:0000313" key="5">
    <source>
        <dbReference type="Proteomes" id="UP000516404"/>
    </source>
</evidence>
<dbReference type="PANTHER" id="PTHR33643">
    <property type="entry name" value="UREASE ACCESSORY PROTEIN D"/>
    <property type="match status" value="1"/>
</dbReference>
<dbReference type="PANTHER" id="PTHR33643:SF1">
    <property type="entry name" value="UREASE ACCESSORY PROTEIN D"/>
    <property type="match status" value="1"/>
</dbReference>
<dbReference type="EMBL" id="CP061539">
    <property type="protein sequence ID" value="QNV37933.1"/>
    <property type="molecule type" value="Genomic_DNA"/>
</dbReference>
<sequence length="288" mass="31635">MATEHETHNWAGVLKLGVTERNGRSVATSQYHEGALRILRPHYLDASGQVTYTAINPGGAYFGADRYLLDLKVEQGASLLLTTQSATKVYKTPQGPAYQEMTVDLGPGAVFEYVPDQLIVYREGAYKQRTLVTMDPTASLVMSEIITPGWAPDGSSFKYQELRMRTEIRVTGEGGDKRLAVDQLRLKPSELGDIRGVGLMEGHSHTGQLLLADALIDDALYDELAAMVEGSNTLSGITRAGRDAHGVHCVAVRSLANSTADIAQLHQDIINLTRKTWRYQAKLDLRKH</sequence>